<name>A0A9W6ETV0_9LACO</name>
<dbReference type="Gene3D" id="3.30.200.20">
    <property type="entry name" value="Phosphorylase Kinase, domain 1"/>
    <property type="match status" value="1"/>
</dbReference>
<proteinExistence type="inferred from homology"/>
<dbReference type="HAMAP" id="MF_00137">
    <property type="entry name" value="SAICAR_synth"/>
    <property type="match status" value="1"/>
</dbReference>
<dbReference type="PROSITE" id="PS01057">
    <property type="entry name" value="SAICAR_SYNTHETASE_1"/>
    <property type="match status" value="1"/>
</dbReference>
<evidence type="ECO:0000259" key="12">
    <source>
        <dbReference type="Pfam" id="PF01259"/>
    </source>
</evidence>
<dbReference type="GO" id="GO:0004639">
    <property type="term" value="F:phosphoribosylaminoimidazolesuccinocarboxamide synthase activity"/>
    <property type="evidence" value="ECO:0007669"/>
    <property type="project" value="UniProtKB-UniRule"/>
</dbReference>
<evidence type="ECO:0000313" key="13">
    <source>
        <dbReference type="EMBL" id="GLB47453.1"/>
    </source>
</evidence>
<dbReference type="CDD" id="cd01415">
    <property type="entry name" value="SAICAR_synt_PurC"/>
    <property type="match status" value="1"/>
</dbReference>
<feature type="domain" description="SAICAR synthetase/ADE2 N-terminal" evidence="12">
    <location>
        <begin position="5"/>
        <end position="230"/>
    </location>
</feature>
<dbReference type="RefSeq" id="WP_286136992.1">
    <property type="nucleotide sequence ID" value="NZ_BRPL01000004.1"/>
</dbReference>
<dbReference type="EC" id="6.3.2.6" evidence="3 11"/>
<evidence type="ECO:0000256" key="10">
    <source>
        <dbReference type="ARBA" id="ARBA00048475"/>
    </source>
</evidence>
<dbReference type="PANTHER" id="PTHR43599:SF3">
    <property type="entry name" value="SI:DKEY-6E2.2"/>
    <property type="match status" value="1"/>
</dbReference>
<evidence type="ECO:0000256" key="6">
    <source>
        <dbReference type="ARBA" id="ARBA00022741"/>
    </source>
</evidence>
<dbReference type="FunFam" id="3.30.470.20:FF:000006">
    <property type="entry name" value="Phosphoribosylaminoimidazole-succinocarboxamide synthase"/>
    <property type="match status" value="1"/>
</dbReference>
<keyword evidence="8 11" id="KW-0067">ATP-binding</keyword>
<dbReference type="InterPro" id="IPR033934">
    <property type="entry name" value="SAICAR_synt_PurC"/>
</dbReference>
<accession>A0A9W6ETV0</accession>
<evidence type="ECO:0000256" key="7">
    <source>
        <dbReference type="ARBA" id="ARBA00022755"/>
    </source>
</evidence>
<keyword evidence="14" id="KW-1185">Reference proteome</keyword>
<dbReference type="InterPro" id="IPR050089">
    <property type="entry name" value="SAICAR_synthetase"/>
</dbReference>
<organism evidence="13 14">
    <name type="scientific">Philodulcilactobacillus myokoensis</name>
    <dbReference type="NCBI Taxonomy" id="2929573"/>
    <lineage>
        <taxon>Bacteria</taxon>
        <taxon>Bacillati</taxon>
        <taxon>Bacillota</taxon>
        <taxon>Bacilli</taxon>
        <taxon>Lactobacillales</taxon>
        <taxon>Lactobacillaceae</taxon>
        <taxon>Philodulcilactobacillus</taxon>
    </lineage>
</organism>
<evidence type="ECO:0000313" key="14">
    <source>
        <dbReference type="Proteomes" id="UP001144204"/>
    </source>
</evidence>
<dbReference type="SUPFAM" id="SSF56104">
    <property type="entry name" value="SAICAR synthase-like"/>
    <property type="match status" value="1"/>
</dbReference>
<comment type="pathway">
    <text evidence="1 11">Purine metabolism; IMP biosynthesis via de novo pathway; 5-amino-1-(5-phospho-D-ribosyl)imidazole-4-carboxamide from 5-amino-1-(5-phospho-D-ribosyl)imidazole-4-carboxylate: step 1/2.</text>
</comment>
<dbReference type="InterPro" id="IPR028923">
    <property type="entry name" value="SAICAR_synt/ADE2_N"/>
</dbReference>
<dbReference type="GO" id="GO:0005524">
    <property type="term" value="F:ATP binding"/>
    <property type="evidence" value="ECO:0007669"/>
    <property type="project" value="UniProtKB-KW"/>
</dbReference>
<evidence type="ECO:0000256" key="9">
    <source>
        <dbReference type="ARBA" id="ARBA00030409"/>
    </source>
</evidence>
<evidence type="ECO:0000256" key="3">
    <source>
        <dbReference type="ARBA" id="ARBA00012217"/>
    </source>
</evidence>
<dbReference type="GO" id="GO:0009236">
    <property type="term" value="P:cobalamin biosynthetic process"/>
    <property type="evidence" value="ECO:0007669"/>
    <property type="project" value="InterPro"/>
</dbReference>
<dbReference type="NCBIfam" id="TIGR00081">
    <property type="entry name" value="purC"/>
    <property type="match status" value="1"/>
</dbReference>
<dbReference type="Proteomes" id="UP001144204">
    <property type="component" value="Unassembled WGS sequence"/>
</dbReference>
<dbReference type="AlphaFoldDB" id="A0A9W6ETV0"/>
<evidence type="ECO:0000256" key="5">
    <source>
        <dbReference type="ARBA" id="ARBA00022598"/>
    </source>
</evidence>
<dbReference type="InterPro" id="IPR001636">
    <property type="entry name" value="SAICAR_synth"/>
</dbReference>
<gene>
    <name evidence="11 13" type="primary">purC</name>
    <name evidence="13" type="ORF">WR164_14320</name>
</gene>
<comment type="similarity">
    <text evidence="2 11">Belongs to the SAICAR synthetase family.</text>
</comment>
<dbReference type="Pfam" id="PF01259">
    <property type="entry name" value="SAICAR_synt"/>
    <property type="match status" value="1"/>
</dbReference>
<dbReference type="EMBL" id="BRPL01000004">
    <property type="protein sequence ID" value="GLB47453.1"/>
    <property type="molecule type" value="Genomic_DNA"/>
</dbReference>
<sequence length="237" mass="27235">MANLVKQGKTKQMFTTDDPEVYRVHYTNHTTAGDGLRNELINKKGEVNNKISSLIFKYLDQKGIKTDFIKQLSDTDQLNRKVTMIPLEVVARNHASGSIEKRFGLKHLLEFKKPVEEFYYKSDELHDPIINDSEVEEFGILTGKEIDWIRKQTRLINQDLKALFAEIGIILVDFKVEYGKTSDGHIILADEISPDSCRLVDAKTKKSLDKDVFRKRLGNMMVGYDEVLNKLETVLNK</sequence>
<keyword evidence="5 11" id="KW-0436">Ligase</keyword>
<reference evidence="13" key="1">
    <citation type="submission" date="2022-07" db="EMBL/GenBank/DDBJ databases">
        <authorList>
            <person name="Kouya T."/>
            <person name="Ishiyama Y."/>
        </authorList>
    </citation>
    <scope>NUCLEOTIDE SEQUENCE</scope>
    <source>
        <strain evidence="13">WR16-4</strain>
    </source>
</reference>
<evidence type="ECO:0000256" key="11">
    <source>
        <dbReference type="HAMAP-Rule" id="MF_00137"/>
    </source>
</evidence>
<dbReference type="InterPro" id="IPR018236">
    <property type="entry name" value="SAICAR_synthetase_CS"/>
</dbReference>
<dbReference type="GO" id="GO:0006189">
    <property type="term" value="P:'de novo' IMP biosynthetic process"/>
    <property type="evidence" value="ECO:0007669"/>
    <property type="project" value="UniProtKB-UniRule"/>
</dbReference>
<keyword evidence="6 11" id="KW-0547">Nucleotide-binding</keyword>
<keyword evidence="7 11" id="KW-0658">Purine biosynthesis</keyword>
<evidence type="ECO:0000256" key="2">
    <source>
        <dbReference type="ARBA" id="ARBA00010190"/>
    </source>
</evidence>
<dbReference type="Gene3D" id="3.30.470.20">
    <property type="entry name" value="ATP-grasp fold, B domain"/>
    <property type="match status" value="1"/>
</dbReference>
<protein>
    <recommendedName>
        <fullName evidence="4 11">Phosphoribosylaminoimidazole-succinocarboxamide synthase</fullName>
        <ecNumber evidence="3 11">6.3.2.6</ecNumber>
    </recommendedName>
    <alternativeName>
        <fullName evidence="9 11">SAICAR synthetase</fullName>
    </alternativeName>
</protein>
<evidence type="ECO:0000256" key="4">
    <source>
        <dbReference type="ARBA" id="ARBA00016460"/>
    </source>
</evidence>
<comment type="caution">
    <text evidence="13">The sequence shown here is derived from an EMBL/GenBank/DDBJ whole genome shotgun (WGS) entry which is preliminary data.</text>
</comment>
<reference evidence="13" key="2">
    <citation type="journal article" date="2023" name="PLoS ONE">
        <title>Philodulcilactobacillus myokoensis gen. nov., sp. nov., a fructophilic, acidophilic, and agar-phobic lactic acid bacterium isolated from fermented vegetable extracts.</title>
        <authorList>
            <person name="Kouya T."/>
            <person name="Ishiyama Y."/>
            <person name="Ohashi S."/>
            <person name="Kumakubo R."/>
            <person name="Yamazaki T."/>
            <person name="Otaki T."/>
        </authorList>
    </citation>
    <scope>NUCLEOTIDE SEQUENCE</scope>
    <source>
        <strain evidence="13">WR16-4</strain>
    </source>
</reference>
<evidence type="ECO:0000256" key="8">
    <source>
        <dbReference type="ARBA" id="ARBA00022840"/>
    </source>
</evidence>
<evidence type="ECO:0000256" key="1">
    <source>
        <dbReference type="ARBA" id="ARBA00004672"/>
    </source>
</evidence>
<dbReference type="PANTHER" id="PTHR43599">
    <property type="entry name" value="MULTIFUNCTIONAL PROTEIN ADE2"/>
    <property type="match status" value="1"/>
</dbReference>
<comment type="catalytic activity">
    <reaction evidence="10 11">
        <text>5-amino-1-(5-phospho-D-ribosyl)imidazole-4-carboxylate + L-aspartate + ATP = (2S)-2-[5-amino-1-(5-phospho-beta-D-ribosyl)imidazole-4-carboxamido]succinate + ADP + phosphate + 2 H(+)</text>
        <dbReference type="Rhea" id="RHEA:22628"/>
        <dbReference type="ChEBI" id="CHEBI:15378"/>
        <dbReference type="ChEBI" id="CHEBI:29991"/>
        <dbReference type="ChEBI" id="CHEBI:30616"/>
        <dbReference type="ChEBI" id="CHEBI:43474"/>
        <dbReference type="ChEBI" id="CHEBI:58443"/>
        <dbReference type="ChEBI" id="CHEBI:77657"/>
        <dbReference type="ChEBI" id="CHEBI:456216"/>
        <dbReference type="EC" id="6.3.2.6"/>
    </reaction>
</comment>